<dbReference type="SUPFAM" id="SSF52922">
    <property type="entry name" value="TK C-terminal domain-like"/>
    <property type="match status" value="1"/>
</dbReference>
<sequence length="342" mass="36583">MDAKVDNKDQAGAEVRELSYAQAIQEAMAIAMEADPRVFLMGEDIGVYGGAFQVTGDLVHRFGEDRVMDTPISELGGAGVAVGAALTGMRPIFEFQFSDFATLAMEQIVNQAAKLRYMLGGNVSVPLVMRFPGGSGTGAAAQHSQSLEAWLAHVPGLKVIQPSTPYDAKGLLLAAIEDPDPVMIYEHKVLYKMKGPVPEGHYTVPLGKAAVRRQGRHATVVATALMVHKSLEAAEALAKEGIDVEVIDLRSLRPIDEPTLVESVKKTGRLVCVYEGVKSLGIGAEVSARIAESEAFDYLDAPIVRLGGAESPLPYNPELEKAAVPQVPGITEAIRNLVKDRI</sequence>
<dbReference type="FunFam" id="3.40.50.920:FF:000001">
    <property type="entry name" value="Pyruvate dehydrogenase E1 beta subunit"/>
    <property type="match status" value="1"/>
</dbReference>
<dbReference type="CDD" id="cd07036">
    <property type="entry name" value="TPP_PYR_E1-PDHc-beta_like"/>
    <property type="match status" value="1"/>
</dbReference>
<keyword evidence="6" id="KW-1185">Reference proteome</keyword>
<keyword evidence="2" id="KW-0560">Oxidoreductase</keyword>
<evidence type="ECO:0000256" key="1">
    <source>
        <dbReference type="ARBA" id="ARBA00001964"/>
    </source>
</evidence>
<evidence type="ECO:0000256" key="3">
    <source>
        <dbReference type="ARBA" id="ARBA00023052"/>
    </source>
</evidence>
<accession>A0A6A7Y686</accession>
<dbReference type="SUPFAM" id="SSF52518">
    <property type="entry name" value="Thiamin diphosphate-binding fold (THDP-binding)"/>
    <property type="match status" value="1"/>
</dbReference>
<dbReference type="Pfam" id="PF02780">
    <property type="entry name" value="Transketolase_C"/>
    <property type="match status" value="1"/>
</dbReference>
<dbReference type="GO" id="GO:0016491">
    <property type="term" value="F:oxidoreductase activity"/>
    <property type="evidence" value="ECO:0007669"/>
    <property type="project" value="UniProtKB-KW"/>
</dbReference>
<comment type="cofactor">
    <cofactor evidence="1">
        <name>thiamine diphosphate</name>
        <dbReference type="ChEBI" id="CHEBI:58937"/>
    </cofactor>
</comment>
<feature type="domain" description="Transketolase-like pyrimidine-binding" evidence="4">
    <location>
        <begin position="18"/>
        <end position="193"/>
    </location>
</feature>
<dbReference type="Gene3D" id="3.40.50.920">
    <property type="match status" value="1"/>
</dbReference>
<dbReference type="InterPro" id="IPR005475">
    <property type="entry name" value="Transketolase-like_Pyr-bd"/>
</dbReference>
<evidence type="ECO:0000313" key="6">
    <source>
        <dbReference type="Proteomes" id="UP000332515"/>
    </source>
</evidence>
<evidence type="ECO:0000256" key="2">
    <source>
        <dbReference type="ARBA" id="ARBA00023002"/>
    </source>
</evidence>
<evidence type="ECO:0000313" key="5">
    <source>
        <dbReference type="EMBL" id="MQT14215.1"/>
    </source>
</evidence>
<dbReference type="Pfam" id="PF02779">
    <property type="entry name" value="Transket_pyr"/>
    <property type="match status" value="1"/>
</dbReference>
<comment type="caution">
    <text evidence="5">The sequence shown here is derived from an EMBL/GenBank/DDBJ whole genome shotgun (WGS) entry which is preliminary data.</text>
</comment>
<evidence type="ECO:0000259" key="4">
    <source>
        <dbReference type="SMART" id="SM00861"/>
    </source>
</evidence>
<dbReference type="NCBIfam" id="NF006667">
    <property type="entry name" value="PRK09212.1"/>
    <property type="match status" value="1"/>
</dbReference>
<dbReference type="EMBL" id="VWNA01000001">
    <property type="protein sequence ID" value="MQT14215.1"/>
    <property type="molecule type" value="Genomic_DNA"/>
</dbReference>
<dbReference type="SMART" id="SM00861">
    <property type="entry name" value="Transket_pyr"/>
    <property type="match status" value="1"/>
</dbReference>
<dbReference type="Proteomes" id="UP000332515">
    <property type="component" value="Unassembled WGS sequence"/>
</dbReference>
<organism evidence="5 6">
    <name type="scientific">Segnochrobactrum spirostomi</name>
    <dbReference type="NCBI Taxonomy" id="2608987"/>
    <lineage>
        <taxon>Bacteria</taxon>
        <taxon>Pseudomonadati</taxon>
        <taxon>Pseudomonadota</taxon>
        <taxon>Alphaproteobacteria</taxon>
        <taxon>Hyphomicrobiales</taxon>
        <taxon>Segnochrobactraceae</taxon>
        <taxon>Segnochrobactrum</taxon>
    </lineage>
</organism>
<dbReference type="FunFam" id="3.40.50.970:FF:000001">
    <property type="entry name" value="Pyruvate dehydrogenase E1 beta subunit"/>
    <property type="match status" value="1"/>
</dbReference>
<dbReference type="PANTHER" id="PTHR43257">
    <property type="entry name" value="PYRUVATE DEHYDROGENASE E1 COMPONENT BETA SUBUNIT"/>
    <property type="match status" value="1"/>
</dbReference>
<protein>
    <submittedName>
        <fullName evidence="5">Alpha-ketoacid dehydrogenase subunit beta</fullName>
    </submittedName>
</protein>
<reference evidence="5 6" key="1">
    <citation type="submission" date="2019-09" db="EMBL/GenBank/DDBJ databases">
        <title>Segnochrobactrum spirostomi gen. nov., sp. nov., isolated from the ciliate Spirostomum cf. yagiui and description of a novel family, Segnochrobactraceae fam. nov. within the order Rhizobiales of the class Alphaproteobacteria.</title>
        <authorList>
            <person name="Akter S."/>
            <person name="Shazib S.U.A."/>
            <person name="Shin M.K."/>
        </authorList>
    </citation>
    <scope>NUCLEOTIDE SEQUENCE [LARGE SCALE GENOMIC DNA]</scope>
    <source>
        <strain evidence="5 6">Sp-1</strain>
    </source>
</reference>
<keyword evidence="3" id="KW-0786">Thiamine pyrophosphate</keyword>
<gene>
    <name evidence="5" type="ORF">F0357_16500</name>
</gene>
<dbReference type="InterPro" id="IPR033248">
    <property type="entry name" value="Transketolase_C"/>
</dbReference>
<name>A0A6A7Y686_9HYPH</name>
<dbReference type="PANTHER" id="PTHR43257:SF2">
    <property type="entry name" value="PYRUVATE DEHYDROGENASE E1 COMPONENT SUBUNIT BETA"/>
    <property type="match status" value="1"/>
</dbReference>
<dbReference type="InterPro" id="IPR029061">
    <property type="entry name" value="THDP-binding"/>
</dbReference>
<dbReference type="InterPro" id="IPR009014">
    <property type="entry name" value="Transketo_C/PFOR_II"/>
</dbReference>
<dbReference type="Gene3D" id="3.40.50.970">
    <property type="match status" value="1"/>
</dbReference>
<dbReference type="RefSeq" id="WP_153484530.1">
    <property type="nucleotide sequence ID" value="NZ_VWNA01000001.1"/>
</dbReference>
<proteinExistence type="predicted"/>
<dbReference type="AlphaFoldDB" id="A0A6A7Y686"/>